<keyword evidence="8" id="KW-1185">Reference proteome</keyword>
<comment type="similarity">
    <text evidence="1">Belongs to the MinC family.</text>
</comment>
<dbReference type="InterPro" id="IPR013033">
    <property type="entry name" value="MinC"/>
</dbReference>
<dbReference type="GO" id="GO:1901891">
    <property type="term" value="P:regulation of cell septum assembly"/>
    <property type="evidence" value="ECO:0007669"/>
    <property type="project" value="InterPro"/>
</dbReference>
<name>A0A6N0HPA9_9GAMM</name>
<evidence type="ECO:0000256" key="1">
    <source>
        <dbReference type="ARBA" id="ARBA00006291"/>
    </source>
</evidence>
<dbReference type="Proteomes" id="UP000509429">
    <property type="component" value="Chromosome"/>
</dbReference>
<evidence type="ECO:0000256" key="2">
    <source>
        <dbReference type="ARBA" id="ARBA00022618"/>
    </source>
</evidence>
<evidence type="ECO:0000256" key="5">
    <source>
        <dbReference type="ARBA" id="ARBA00025606"/>
    </source>
</evidence>
<gene>
    <name evidence="7" type="ORF">HUE58_03555</name>
</gene>
<keyword evidence="3" id="KW-0717">Septation</keyword>
<dbReference type="InterPro" id="IPR005526">
    <property type="entry name" value="Septum_form_inhib_MinC_C"/>
</dbReference>
<dbReference type="SUPFAM" id="SSF63848">
    <property type="entry name" value="Cell-division inhibitor MinC, C-terminal domain"/>
    <property type="match status" value="1"/>
</dbReference>
<dbReference type="Pfam" id="PF03775">
    <property type="entry name" value="MinC_C"/>
    <property type="match status" value="1"/>
</dbReference>
<feature type="domain" description="Septum formation inhibitor MinC C-terminal" evidence="6">
    <location>
        <begin position="71"/>
        <end position="168"/>
    </location>
</feature>
<dbReference type="RefSeq" id="WP_174605660.1">
    <property type="nucleotide sequence ID" value="NZ_CP054490.1"/>
</dbReference>
<evidence type="ECO:0000313" key="8">
    <source>
        <dbReference type="Proteomes" id="UP000509429"/>
    </source>
</evidence>
<dbReference type="InterPro" id="IPR016098">
    <property type="entry name" value="CAP/MinC_C"/>
</dbReference>
<dbReference type="PANTHER" id="PTHR34108">
    <property type="entry name" value="SEPTUM SITE-DETERMINING PROTEIN MINC"/>
    <property type="match status" value="1"/>
</dbReference>
<protein>
    <recommendedName>
        <fullName evidence="6">Septum formation inhibitor MinC C-terminal domain-containing protein</fullName>
    </recommendedName>
</protein>
<dbReference type="GO" id="GO:0000917">
    <property type="term" value="P:division septum assembly"/>
    <property type="evidence" value="ECO:0007669"/>
    <property type="project" value="UniProtKB-KW"/>
</dbReference>
<dbReference type="PANTHER" id="PTHR34108:SF1">
    <property type="entry name" value="SEPTUM SITE-DETERMINING PROTEIN MINC"/>
    <property type="match status" value="1"/>
</dbReference>
<keyword evidence="4" id="KW-0131">Cell cycle</keyword>
<evidence type="ECO:0000313" key="7">
    <source>
        <dbReference type="EMBL" id="QKQ24222.1"/>
    </source>
</evidence>
<dbReference type="EMBL" id="CP054490">
    <property type="protein sequence ID" value="QKQ24222.1"/>
    <property type="molecule type" value="Genomic_DNA"/>
</dbReference>
<evidence type="ECO:0000256" key="4">
    <source>
        <dbReference type="ARBA" id="ARBA00023306"/>
    </source>
</evidence>
<dbReference type="Gene3D" id="2.160.20.70">
    <property type="match status" value="1"/>
</dbReference>
<dbReference type="AlphaFoldDB" id="A0A6N0HPA9"/>
<sequence>MNKVEILTQNDMAAVGIRSDKRELVDFAKFPSMAVFGKSLTSNKLDSIQEKTTKTASSLLQDKAYQTPKVVTNEVNSFEQIITKNSDLALLDKVKSGAEIMSFGSISAYKEVQEHLFAGINGDEKATIFVQSFNAQLIPIAGIYKGFDVVSVKLYARQVMIDLSDGKLRF</sequence>
<dbReference type="KEGG" id="reo:HUE58_03555"/>
<organism evidence="7 8">
    <name type="scientific">Candidatus Ruthia endofausta</name>
    <dbReference type="NCBI Taxonomy" id="2738852"/>
    <lineage>
        <taxon>Bacteria</taxon>
        <taxon>Pseudomonadati</taxon>
        <taxon>Pseudomonadota</taxon>
        <taxon>Gammaproteobacteria</taxon>
        <taxon>Candidatus Pseudothioglobaceae</taxon>
        <taxon>Candidatus Ruthturnera</taxon>
    </lineage>
</organism>
<evidence type="ECO:0000256" key="3">
    <source>
        <dbReference type="ARBA" id="ARBA00023210"/>
    </source>
</evidence>
<evidence type="ECO:0000259" key="6">
    <source>
        <dbReference type="Pfam" id="PF03775"/>
    </source>
</evidence>
<keyword evidence="2" id="KW-0132">Cell division</keyword>
<dbReference type="InterPro" id="IPR036145">
    <property type="entry name" value="MinC_C_sf"/>
</dbReference>
<comment type="function">
    <text evidence="5">Cell division inhibitor that blocks the formation of polar Z ring septums. Rapidly oscillates between the poles of the cell to destabilize FtsZ filaments that have formed before they mature into polar Z rings. Prevents FtsZ polymerization.</text>
</comment>
<reference evidence="7 8" key="1">
    <citation type="submission" date="2020-05" db="EMBL/GenBank/DDBJ databases">
        <title>Horizontal transmission and recombination maintain forever young bacterial symbiont genomes.</title>
        <authorList>
            <person name="Russell S.L."/>
            <person name="Pepper-Tunick E."/>
            <person name="Svedberg J."/>
            <person name="Byrne A."/>
            <person name="Ruelas Castillo J."/>
            <person name="Vollmers C."/>
            <person name="Beinart R.A."/>
            <person name="Corbett-Detig R."/>
        </authorList>
    </citation>
    <scope>NUCLEOTIDE SEQUENCE [LARGE SCALE GENOMIC DNA]</scope>
    <source>
        <strain evidence="7">JDF_Ridge</strain>
    </source>
</reference>
<dbReference type="GO" id="GO:0000902">
    <property type="term" value="P:cell morphogenesis"/>
    <property type="evidence" value="ECO:0007669"/>
    <property type="project" value="InterPro"/>
</dbReference>
<proteinExistence type="inferred from homology"/>
<accession>A0A6N0HPA9</accession>